<dbReference type="CDD" id="cd00609">
    <property type="entry name" value="AAT_like"/>
    <property type="match status" value="1"/>
</dbReference>
<keyword evidence="4 6" id="KW-0808">Transferase</keyword>
<dbReference type="FunFam" id="3.40.640.10:FF:000033">
    <property type="entry name" value="Aspartate aminotransferase"/>
    <property type="match status" value="1"/>
</dbReference>
<accession>A0A521G209</accession>
<protein>
    <recommendedName>
        <fullName evidence="6">Aminotransferase</fullName>
        <ecNumber evidence="6">2.6.1.-</ecNumber>
    </recommendedName>
</protein>
<dbReference type="InterPro" id="IPR015424">
    <property type="entry name" value="PyrdxlP-dep_Trfase"/>
</dbReference>
<keyword evidence="3 6" id="KW-0032">Aminotransferase</keyword>
<comment type="cofactor">
    <cofactor evidence="1 6">
        <name>pyridoxal 5'-phosphate</name>
        <dbReference type="ChEBI" id="CHEBI:597326"/>
    </cofactor>
</comment>
<evidence type="ECO:0000313" key="9">
    <source>
        <dbReference type="Proteomes" id="UP000316238"/>
    </source>
</evidence>
<dbReference type="PANTHER" id="PTHR46383:SF1">
    <property type="entry name" value="ASPARTATE AMINOTRANSFERASE"/>
    <property type="match status" value="1"/>
</dbReference>
<evidence type="ECO:0000259" key="7">
    <source>
        <dbReference type="Pfam" id="PF00155"/>
    </source>
</evidence>
<dbReference type="InterPro" id="IPR004838">
    <property type="entry name" value="NHTrfase_class1_PyrdxlP-BS"/>
</dbReference>
<evidence type="ECO:0000256" key="5">
    <source>
        <dbReference type="ARBA" id="ARBA00022898"/>
    </source>
</evidence>
<dbReference type="InterPro" id="IPR004839">
    <property type="entry name" value="Aminotransferase_I/II_large"/>
</dbReference>
<dbReference type="GO" id="GO:0030170">
    <property type="term" value="F:pyridoxal phosphate binding"/>
    <property type="evidence" value="ECO:0007669"/>
    <property type="project" value="InterPro"/>
</dbReference>
<keyword evidence="9" id="KW-1185">Reference proteome</keyword>
<reference evidence="8" key="1">
    <citation type="submission" date="2017-07" db="EMBL/GenBank/DDBJ databases">
        <title>The cable genome - Insights into the physiology and evolution of filamentous bacteria capable of sulfide oxidation via long distance electron transfer.</title>
        <authorList>
            <person name="Thorup C."/>
            <person name="Bjerg J.T."/>
            <person name="Schreiber L."/>
            <person name="Nielsen L.P."/>
            <person name="Kjeldsen K.U."/>
            <person name="Boesen T."/>
            <person name="Boggild A."/>
            <person name="Meysman F."/>
            <person name="Geelhoed J."/>
            <person name="Schramm A."/>
        </authorList>
    </citation>
    <scope>NUCLEOTIDE SEQUENCE [LARGE SCALE GENOMIC DNA]</scope>
    <source>
        <strain evidence="8">GS</strain>
    </source>
</reference>
<dbReference type="EC" id="2.6.1.-" evidence="6"/>
<dbReference type="EMBL" id="NQJD01000012">
    <property type="protein sequence ID" value="TAA75045.1"/>
    <property type="molecule type" value="Genomic_DNA"/>
</dbReference>
<dbReference type="GO" id="GO:0008483">
    <property type="term" value="F:transaminase activity"/>
    <property type="evidence" value="ECO:0007669"/>
    <property type="project" value="UniProtKB-KW"/>
</dbReference>
<evidence type="ECO:0000256" key="2">
    <source>
        <dbReference type="ARBA" id="ARBA00007441"/>
    </source>
</evidence>
<dbReference type="Proteomes" id="UP000316238">
    <property type="component" value="Unassembled WGS sequence"/>
</dbReference>
<evidence type="ECO:0000256" key="3">
    <source>
        <dbReference type="ARBA" id="ARBA00022576"/>
    </source>
</evidence>
<sequence length="403" mass="43698">MAQEIIHLAERVLQVPPSPTLAVNAKAKALKAAGEDILNFSVGEPDFDTPEHVREAGKKAIDDGHTRYTAVPGIPELREAVCMRFKEDHDWDYHPDQIQVCCGGKQGLYNIFQAMLNPGDEVLIPAPYWVSYPPIVQLAGGVPVEVPLDEAMNFDLNPNTLAAKVTSKTKAIFLNSPSNPAGSIFSATALEAVAKMALERGWLVVTDDIYETITYLDGKLPHILDVEPRLKTQTVVLNGVSKSFAMTGWRIGYCAGPAHLIKAMNKIQSQSTSNPCTPAQYAALAALIGPQDFPGIMKQAFLPRRDFFVQDLESIEGVSCVNPSGAFYVFPNFSAYYGKSFKGKVIKDSVAMADYFLDEAKVASVPGAAFGADAFVRFSFATSMEVIQEGMTRIKQALAALAG</sequence>
<keyword evidence="5" id="KW-0663">Pyridoxal phosphate</keyword>
<dbReference type="Gene3D" id="3.90.1150.10">
    <property type="entry name" value="Aspartate Aminotransferase, domain 1"/>
    <property type="match status" value="1"/>
</dbReference>
<dbReference type="PROSITE" id="PS00105">
    <property type="entry name" value="AA_TRANSFER_CLASS_1"/>
    <property type="match status" value="1"/>
</dbReference>
<dbReference type="AlphaFoldDB" id="A0A521G209"/>
<proteinExistence type="inferred from homology"/>
<dbReference type="SUPFAM" id="SSF53383">
    <property type="entry name" value="PLP-dependent transferases"/>
    <property type="match status" value="1"/>
</dbReference>
<evidence type="ECO:0000256" key="4">
    <source>
        <dbReference type="ARBA" id="ARBA00022679"/>
    </source>
</evidence>
<dbReference type="Pfam" id="PF00155">
    <property type="entry name" value="Aminotran_1_2"/>
    <property type="match status" value="1"/>
</dbReference>
<dbReference type="InterPro" id="IPR015421">
    <property type="entry name" value="PyrdxlP-dep_Trfase_major"/>
</dbReference>
<comment type="similarity">
    <text evidence="2 6">Belongs to the class-I pyridoxal-phosphate-dependent aminotransferase family.</text>
</comment>
<dbReference type="Gene3D" id="3.40.640.10">
    <property type="entry name" value="Type I PLP-dependent aspartate aminotransferase-like (Major domain)"/>
    <property type="match status" value="1"/>
</dbReference>
<dbReference type="GO" id="GO:0006520">
    <property type="term" value="P:amino acid metabolic process"/>
    <property type="evidence" value="ECO:0007669"/>
    <property type="project" value="InterPro"/>
</dbReference>
<comment type="caution">
    <text evidence="8">The sequence shown here is derived from an EMBL/GenBank/DDBJ whole genome shotgun (WGS) entry which is preliminary data.</text>
</comment>
<gene>
    <name evidence="8" type="ORF">CDV28_11219</name>
</gene>
<feature type="domain" description="Aminotransferase class I/classII large" evidence="7">
    <location>
        <begin position="36"/>
        <end position="394"/>
    </location>
</feature>
<dbReference type="InterPro" id="IPR050596">
    <property type="entry name" value="AspAT/PAT-like"/>
</dbReference>
<dbReference type="PANTHER" id="PTHR46383">
    <property type="entry name" value="ASPARTATE AMINOTRANSFERASE"/>
    <property type="match status" value="1"/>
</dbReference>
<evidence type="ECO:0000256" key="6">
    <source>
        <dbReference type="RuleBase" id="RU000481"/>
    </source>
</evidence>
<evidence type="ECO:0000256" key="1">
    <source>
        <dbReference type="ARBA" id="ARBA00001933"/>
    </source>
</evidence>
<dbReference type="InterPro" id="IPR015422">
    <property type="entry name" value="PyrdxlP-dep_Trfase_small"/>
</dbReference>
<organism evidence="8 9">
    <name type="scientific">Candidatus Electronema aureum</name>
    <dbReference type="NCBI Taxonomy" id="2005002"/>
    <lineage>
        <taxon>Bacteria</taxon>
        <taxon>Pseudomonadati</taxon>
        <taxon>Thermodesulfobacteriota</taxon>
        <taxon>Desulfobulbia</taxon>
        <taxon>Desulfobulbales</taxon>
        <taxon>Desulfobulbaceae</taxon>
        <taxon>Candidatus Electronema</taxon>
    </lineage>
</organism>
<evidence type="ECO:0000313" key="8">
    <source>
        <dbReference type="EMBL" id="TAA75045.1"/>
    </source>
</evidence>
<name>A0A521G209_9BACT</name>